<dbReference type="PIRSF" id="PIRSF002181">
    <property type="entry name" value="Ribosomal_L13"/>
    <property type="match status" value="1"/>
</dbReference>
<comment type="subunit">
    <text evidence="4">Part of the 50S ribosomal subunit.</text>
</comment>
<protein>
    <recommendedName>
        <fullName evidence="4">Large ribosomal subunit protein uL13</fullName>
    </recommendedName>
</protein>
<dbReference type="Proteomes" id="UP000177811">
    <property type="component" value="Unassembled WGS sequence"/>
</dbReference>
<dbReference type="Pfam" id="PF00572">
    <property type="entry name" value="Ribosomal_L13"/>
    <property type="match status" value="1"/>
</dbReference>
<dbReference type="GO" id="GO:0006412">
    <property type="term" value="P:translation"/>
    <property type="evidence" value="ECO:0007669"/>
    <property type="project" value="UniProtKB-UniRule"/>
</dbReference>
<evidence type="ECO:0000313" key="5">
    <source>
        <dbReference type="EMBL" id="OHA02259.1"/>
    </source>
</evidence>
<dbReference type="GO" id="GO:1990904">
    <property type="term" value="C:ribonucleoprotein complex"/>
    <property type="evidence" value="ECO:0007669"/>
    <property type="project" value="UniProtKB-KW"/>
</dbReference>
<keyword evidence="3 4" id="KW-0687">Ribonucleoprotein</keyword>
<name>A0A1G2KV19_9BACT</name>
<dbReference type="AlphaFoldDB" id="A0A1G2KV19"/>
<dbReference type="CDD" id="cd00392">
    <property type="entry name" value="Ribosomal_L13"/>
    <property type="match status" value="1"/>
</dbReference>
<dbReference type="NCBIfam" id="TIGR01066">
    <property type="entry name" value="rplM_bact"/>
    <property type="match status" value="1"/>
</dbReference>
<proteinExistence type="inferred from homology"/>
<dbReference type="InterPro" id="IPR005822">
    <property type="entry name" value="Ribosomal_uL13"/>
</dbReference>
<dbReference type="HAMAP" id="MF_01366">
    <property type="entry name" value="Ribosomal_uL13"/>
    <property type="match status" value="1"/>
</dbReference>
<dbReference type="EMBL" id="MHQL01000041">
    <property type="protein sequence ID" value="OHA02259.1"/>
    <property type="molecule type" value="Genomic_DNA"/>
</dbReference>
<evidence type="ECO:0000256" key="1">
    <source>
        <dbReference type="ARBA" id="ARBA00006227"/>
    </source>
</evidence>
<dbReference type="GO" id="GO:0005840">
    <property type="term" value="C:ribosome"/>
    <property type="evidence" value="ECO:0007669"/>
    <property type="project" value="UniProtKB-KW"/>
</dbReference>
<evidence type="ECO:0000256" key="2">
    <source>
        <dbReference type="ARBA" id="ARBA00022980"/>
    </source>
</evidence>
<accession>A0A1G2KV19</accession>
<comment type="caution">
    <text evidence="5">The sequence shown here is derived from an EMBL/GenBank/DDBJ whole genome shotgun (WGS) entry which is preliminary data.</text>
</comment>
<dbReference type="GO" id="GO:0003729">
    <property type="term" value="F:mRNA binding"/>
    <property type="evidence" value="ECO:0007669"/>
    <property type="project" value="TreeGrafter"/>
</dbReference>
<evidence type="ECO:0000313" key="6">
    <source>
        <dbReference type="Proteomes" id="UP000177811"/>
    </source>
</evidence>
<dbReference type="GO" id="GO:0017148">
    <property type="term" value="P:negative regulation of translation"/>
    <property type="evidence" value="ECO:0007669"/>
    <property type="project" value="TreeGrafter"/>
</dbReference>
<keyword evidence="2 4" id="KW-0689">Ribosomal protein</keyword>
<gene>
    <name evidence="4" type="primary">rplM</name>
    <name evidence="5" type="ORF">A3C16_03955</name>
</gene>
<organism evidence="5 6">
    <name type="scientific">Candidatus Sungbacteria bacterium RIFCSPHIGHO2_02_FULL_51_29</name>
    <dbReference type="NCBI Taxonomy" id="1802273"/>
    <lineage>
        <taxon>Bacteria</taxon>
        <taxon>Candidatus Sungiibacteriota</taxon>
    </lineage>
</organism>
<dbReference type="InterPro" id="IPR005823">
    <property type="entry name" value="Ribosomal_uL13_bac-type"/>
</dbReference>
<dbReference type="PANTHER" id="PTHR11545">
    <property type="entry name" value="RIBOSOMAL PROTEIN L13"/>
    <property type="match status" value="1"/>
</dbReference>
<evidence type="ECO:0000256" key="4">
    <source>
        <dbReference type="HAMAP-Rule" id="MF_01366"/>
    </source>
</evidence>
<evidence type="ECO:0000256" key="3">
    <source>
        <dbReference type="ARBA" id="ARBA00023274"/>
    </source>
</evidence>
<dbReference type="InterPro" id="IPR036899">
    <property type="entry name" value="Ribosomal_uL13_sf"/>
</dbReference>
<sequence>MAYVVDAKAKVLGRLATDVARVLMGKNSPKFQRYIASGEQVVVYNIGQMTVTGRKMKQKLYRRHSGYIGHLKEERLEELWARDPREALKRAVWGMLPKNKLRKVRIKQLKLFVAEQK</sequence>
<comment type="similarity">
    <text evidence="1 4">Belongs to the universal ribosomal protein uL13 family.</text>
</comment>
<dbReference type="PANTHER" id="PTHR11545:SF2">
    <property type="entry name" value="LARGE RIBOSOMAL SUBUNIT PROTEIN UL13M"/>
    <property type="match status" value="1"/>
</dbReference>
<dbReference type="GO" id="GO:0003735">
    <property type="term" value="F:structural constituent of ribosome"/>
    <property type="evidence" value="ECO:0007669"/>
    <property type="project" value="InterPro"/>
</dbReference>
<dbReference type="SUPFAM" id="SSF52161">
    <property type="entry name" value="Ribosomal protein L13"/>
    <property type="match status" value="1"/>
</dbReference>
<reference evidence="5 6" key="1">
    <citation type="journal article" date="2016" name="Nat. Commun.">
        <title>Thousands of microbial genomes shed light on interconnected biogeochemical processes in an aquifer system.</title>
        <authorList>
            <person name="Anantharaman K."/>
            <person name="Brown C.T."/>
            <person name="Hug L.A."/>
            <person name="Sharon I."/>
            <person name="Castelle C.J."/>
            <person name="Probst A.J."/>
            <person name="Thomas B.C."/>
            <person name="Singh A."/>
            <person name="Wilkins M.J."/>
            <person name="Karaoz U."/>
            <person name="Brodie E.L."/>
            <person name="Williams K.H."/>
            <person name="Hubbard S.S."/>
            <person name="Banfield J.F."/>
        </authorList>
    </citation>
    <scope>NUCLEOTIDE SEQUENCE [LARGE SCALE GENOMIC DNA]</scope>
</reference>
<dbReference type="Gene3D" id="3.90.1180.10">
    <property type="entry name" value="Ribosomal protein L13"/>
    <property type="match status" value="1"/>
</dbReference>
<comment type="function">
    <text evidence="4">This protein is one of the early assembly proteins of the 50S ribosomal subunit, although it is not seen to bind rRNA by itself. It is important during the early stages of 50S assembly.</text>
</comment>